<feature type="binding site" evidence="3">
    <location>
        <position position="377"/>
    </location>
    <ligand>
        <name>Zn(2+)</name>
        <dbReference type="ChEBI" id="CHEBI:29105"/>
        <label>2</label>
    </ligand>
</feature>
<feature type="binding site" evidence="4">
    <location>
        <position position="283"/>
    </location>
    <ligand>
        <name>allantoate</name>
        <dbReference type="ChEBI" id="CHEBI:17536"/>
    </ligand>
</feature>
<dbReference type="PIRSF" id="PIRSF001235">
    <property type="entry name" value="Amidase_carbamoylase"/>
    <property type="match status" value="1"/>
</dbReference>
<dbReference type="Pfam" id="PF01546">
    <property type="entry name" value="Peptidase_M20"/>
    <property type="match status" value="1"/>
</dbReference>
<keyword evidence="3" id="KW-0479">Metal-binding</keyword>
<dbReference type="Pfam" id="PF07687">
    <property type="entry name" value="M20_dimer"/>
    <property type="match status" value="1"/>
</dbReference>
<dbReference type="AlphaFoldDB" id="A0A174G4B1"/>
<evidence type="ECO:0000256" key="4">
    <source>
        <dbReference type="PIRSR" id="PIRSR001235-2"/>
    </source>
</evidence>
<comment type="similarity">
    <text evidence="1">Belongs to the peptidase M20 family.</text>
</comment>
<protein>
    <submittedName>
        <fullName evidence="6">Uncharacterized hydrolase HI_0588</fullName>
        <ecNumber evidence="6">3.-.-.-</ecNumber>
    </submittedName>
</protein>
<feature type="domain" description="Peptidase M20 dimerisation" evidence="5">
    <location>
        <begin position="206"/>
        <end position="302"/>
    </location>
</feature>
<dbReference type="STRING" id="39482.ERS852491_02623"/>
<dbReference type="GO" id="GO:0016813">
    <property type="term" value="F:hydrolase activity, acting on carbon-nitrogen (but not peptide) bonds, in linear amidines"/>
    <property type="evidence" value="ECO:0007669"/>
    <property type="project" value="InterPro"/>
</dbReference>
<dbReference type="Proteomes" id="UP000095544">
    <property type="component" value="Unassembled WGS sequence"/>
</dbReference>
<gene>
    <name evidence="6" type="ORF">ERS852491_02623</name>
</gene>
<dbReference type="Gene3D" id="3.30.70.360">
    <property type="match status" value="1"/>
</dbReference>
<feature type="binding site" evidence="3">
    <location>
        <position position="80"/>
    </location>
    <ligand>
        <name>Zn(2+)</name>
        <dbReference type="ChEBI" id="CHEBI:29105"/>
        <label>1</label>
    </ligand>
</feature>
<dbReference type="PANTHER" id="PTHR32494:SF5">
    <property type="entry name" value="ALLANTOATE AMIDOHYDROLASE"/>
    <property type="match status" value="1"/>
</dbReference>
<feature type="binding site" evidence="3">
    <location>
        <position position="124"/>
    </location>
    <ligand>
        <name>Zn(2+)</name>
        <dbReference type="ChEBI" id="CHEBI:29105"/>
        <label>2</label>
    </ligand>
</feature>
<keyword evidence="2 6" id="KW-0378">Hydrolase</keyword>
<dbReference type="EMBL" id="CYZU01000023">
    <property type="protein sequence ID" value="CUO57382.1"/>
    <property type="molecule type" value="Genomic_DNA"/>
</dbReference>
<dbReference type="SUPFAM" id="SSF55031">
    <property type="entry name" value="Bacterial exopeptidase dimerisation domain"/>
    <property type="match status" value="1"/>
</dbReference>
<dbReference type="InterPro" id="IPR002933">
    <property type="entry name" value="Peptidase_M20"/>
</dbReference>
<accession>A0A174G4B1</accession>
<name>A0A174G4B1_9FIRM</name>
<dbReference type="EC" id="3.-.-.-" evidence="6"/>
<comment type="cofactor">
    <cofactor evidence="3">
        <name>Zn(2+)</name>
        <dbReference type="ChEBI" id="CHEBI:29105"/>
    </cofactor>
    <text evidence="3">Binds 2 Zn(2+) ions per subunit.</text>
</comment>
<feature type="binding site" evidence="3">
    <location>
        <position position="184"/>
    </location>
    <ligand>
        <name>Zn(2+)</name>
        <dbReference type="ChEBI" id="CHEBI:29105"/>
        <label>1</label>
    </ligand>
</feature>
<feature type="binding site" evidence="4">
    <location>
        <position position="270"/>
    </location>
    <ligand>
        <name>allantoate</name>
        <dbReference type="ChEBI" id="CHEBI:17536"/>
    </ligand>
</feature>
<proteinExistence type="inferred from homology"/>
<dbReference type="GO" id="GO:0046872">
    <property type="term" value="F:metal ion binding"/>
    <property type="evidence" value="ECO:0007669"/>
    <property type="project" value="UniProtKB-KW"/>
</dbReference>
<evidence type="ECO:0000313" key="6">
    <source>
        <dbReference type="EMBL" id="CUO57382.1"/>
    </source>
</evidence>
<feature type="binding site" evidence="3">
    <location>
        <position position="91"/>
    </location>
    <ligand>
        <name>Zn(2+)</name>
        <dbReference type="ChEBI" id="CHEBI:29105"/>
        <label>1</label>
    </ligand>
</feature>
<feature type="binding site" evidence="4">
    <location>
        <position position="209"/>
    </location>
    <ligand>
        <name>allantoate</name>
        <dbReference type="ChEBI" id="CHEBI:17536"/>
    </ligand>
</feature>
<dbReference type="NCBIfam" id="TIGR01879">
    <property type="entry name" value="hydantase"/>
    <property type="match status" value="1"/>
</dbReference>
<evidence type="ECO:0000259" key="5">
    <source>
        <dbReference type="Pfam" id="PF07687"/>
    </source>
</evidence>
<evidence type="ECO:0000256" key="1">
    <source>
        <dbReference type="ARBA" id="ARBA00006153"/>
    </source>
</evidence>
<dbReference type="SUPFAM" id="SSF53187">
    <property type="entry name" value="Zn-dependent exopeptidases"/>
    <property type="match status" value="1"/>
</dbReference>
<reference evidence="6 7" key="1">
    <citation type="submission" date="2015-09" db="EMBL/GenBank/DDBJ databases">
        <authorList>
            <consortium name="Pathogen Informatics"/>
        </authorList>
    </citation>
    <scope>NUCLEOTIDE SEQUENCE [LARGE SCALE GENOMIC DNA]</scope>
    <source>
        <strain evidence="6 7">2789STDY5834876</strain>
    </source>
</reference>
<dbReference type="CDD" id="cd03884">
    <property type="entry name" value="M20_bAS"/>
    <property type="match status" value="1"/>
</dbReference>
<evidence type="ECO:0000256" key="2">
    <source>
        <dbReference type="ARBA" id="ARBA00022801"/>
    </source>
</evidence>
<dbReference type="PANTHER" id="PTHR32494">
    <property type="entry name" value="ALLANTOATE DEIMINASE-RELATED"/>
    <property type="match status" value="1"/>
</dbReference>
<evidence type="ECO:0000313" key="7">
    <source>
        <dbReference type="Proteomes" id="UP000095544"/>
    </source>
</evidence>
<feature type="binding site" evidence="3">
    <location>
        <position position="91"/>
    </location>
    <ligand>
        <name>Zn(2+)</name>
        <dbReference type="ChEBI" id="CHEBI:29105"/>
        <label>2</label>
    </ligand>
</feature>
<dbReference type="InterPro" id="IPR010158">
    <property type="entry name" value="Amidase_Cbmase"/>
</dbReference>
<keyword evidence="3" id="KW-0862">Zinc</keyword>
<dbReference type="InterPro" id="IPR011650">
    <property type="entry name" value="Peptidase_M20_dimer"/>
</dbReference>
<dbReference type="OrthoDB" id="9808195at2"/>
<dbReference type="InterPro" id="IPR036264">
    <property type="entry name" value="Bact_exopeptidase_dim_dom"/>
</dbReference>
<evidence type="ECO:0000256" key="3">
    <source>
        <dbReference type="PIRSR" id="PIRSR001235-1"/>
    </source>
</evidence>
<organism evidence="6 7">
    <name type="scientific">Faecalicatena contorta</name>
    <dbReference type="NCBI Taxonomy" id="39482"/>
    <lineage>
        <taxon>Bacteria</taxon>
        <taxon>Bacillati</taxon>
        <taxon>Bacillota</taxon>
        <taxon>Clostridia</taxon>
        <taxon>Lachnospirales</taxon>
        <taxon>Lachnospiraceae</taxon>
        <taxon>Faecalicatena</taxon>
    </lineage>
</organism>
<dbReference type="Gene3D" id="3.40.630.10">
    <property type="entry name" value="Zn peptidases"/>
    <property type="match status" value="1"/>
</dbReference>
<sequence>MVHSREDLQYCEGLFRRFYAIGATVDGGVTRLGYTEKEDEMHNELIAAGYELGYFDIADEVGNTFICNSEENSYYLIGSHLDSVVEGGRYDGVAGVIAGMMVLRWAKEDGLNVPIRVGAFRCEESSNFGCCTIGSGLITKEVYKQDIEGLVAKDGKLLGDIFEERGLNIRPKKIEGIREYLELHIEQGKVLEECNTELGIVSTIAGPIRYNLYFHGMAEHSGTTPMMMRNDALCAASEVILEVERLGQRESMYQSVATVGVLYNKPNAMNVIPGEVQMGIDIRGIDTASLDRIERGVLDSARNICRKRNLQLIEEKLSSIPPIEMTKDLEMKLEKAARSLNISNRVMVSGAGHDAMSFATMCDTAMLFIPCDKGISHNKMEFATINDICSGARVIYEHIRRENQ</sequence>
<dbReference type="RefSeq" id="WP_055153473.1">
    <property type="nucleotide sequence ID" value="NZ_CYZU01000023.1"/>
</dbReference>